<evidence type="ECO:0000256" key="3">
    <source>
        <dbReference type="ARBA" id="ARBA00012560"/>
    </source>
</evidence>
<dbReference type="InterPro" id="IPR012767">
    <property type="entry name" value="Trehalose_TreY"/>
</dbReference>
<keyword evidence="6 10" id="KW-0808">Transferase</keyword>
<evidence type="ECO:0000256" key="1">
    <source>
        <dbReference type="ARBA" id="ARBA00000439"/>
    </source>
</evidence>
<keyword evidence="12" id="KW-0413">Isomerase</keyword>
<dbReference type="EC" id="2.4.1.25" evidence="3 10"/>
<dbReference type="InterPro" id="IPR003385">
    <property type="entry name" value="Glyco_hydro_77"/>
</dbReference>
<dbReference type="GO" id="GO:0004134">
    <property type="term" value="F:4-alpha-glucanotransferase activity"/>
    <property type="evidence" value="ECO:0007669"/>
    <property type="project" value="UniProtKB-EC"/>
</dbReference>
<keyword evidence="13" id="KW-1185">Reference proteome</keyword>
<dbReference type="Gene3D" id="1.10.10.470">
    <property type="entry name" value="Maltooligosyl trehalose synthase, domain 4"/>
    <property type="match status" value="1"/>
</dbReference>
<dbReference type="NCBIfam" id="TIGR02401">
    <property type="entry name" value="trehalose_TreY"/>
    <property type="match status" value="1"/>
</dbReference>
<dbReference type="PANTHER" id="PTHR32438:SF5">
    <property type="entry name" value="4-ALPHA-GLUCANOTRANSFERASE DPE1, CHLOROPLASTIC_AMYLOPLASTIC"/>
    <property type="match status" value="1"/>
</dbReference>
<evidence type="ECO:0000313" key="13">
    <source>
        <dbReference type="Proteomes" id="UP000577362"/>
    </source>
</evidence>
<keyword evidence="7 10" id="KW-0119">Carbohydrate metabolism</keyword>
<dbReference type="Pfam" id="PF21226">
    <property type="entry name" value="MalQ_N"/>
    <property type="match status" value="1"/>
</dbReference>
<feature type="domain" description="Glycosyl hydrolase family 13 catalytic" evidence="11">
    <location>
        <begin position="700"/>
        <end position="1165"/>
    </location>
</feature>
<keyword evidence="5 10" id="KW-0328">Glycosyltransferase</keyword>
<comment type="similarity">
    <text evidence="2 10">Belongs to the disproportionating enzyme family.</text>
</comment>
<dbReference type="Pfam" id="PF00128">
    <property type="entry name" value="Alpha-amylase"/>
    <property type="match status" value="1"/>
</dbReference>
<reference evidence="12 13" key="1">
    <citation type="submission" date="2020-08" db="EMBL/GenBank/DDBJ databases">
        <title>Genomic Encyclopedia of Type Strains, Phase IV (KMG-IV): sequencing the most valuable type-strain genomes for metagenomic binning, comparative biology and taxonomic classification.</title>
        <authorList>
            <person name="Goeker M."/>
        </authorList>
    </citation>
    <scope>NUCLEOTIDE SEQUENCE [LARGE SCALE GENOMIC DNA]</scope>
    <source>
        <strain evidence="12 13">DSM 103737</strain>
    </source>
</reference>
<proteinExistence type="inferred from homology"/>
<dbReference type="SUPFAM" id="SSF51445">
    <property type="entry name" value="(Trans)glycosidases"/>
    <property type="match status" value="2"/>
</dbReference>
<evidence type="ECO:0000256" key="5">
    <source>
        <dbReference type="ARBA" id="ARBA00022676"/>
    </source>
</evidence>
<dbReference type="InterPro" id="IPR048458">
    <property type="entry name" value="MalQ_N"/>
</dbReference>
<evidence type="ECO:0000313" key="12">
    <source>
        <dbReference type="EMBL" id="MBB4018357.1"/>
    </source>
</evidence>
<accession>A0A840C7Q5</accession>
<evidence type="ECO:0000259" key="11">
    <source>
        <dbReference type="SMART" id="SM00642"/>
    </source>
</evidence>
<evidence type="ECO:0000256" key="9">
    <source>
        <dbReference type="ARBA" id="ARBA00031501"/>
    </source>
</evidence>
<name>A0A840C7Q5_9HYPH</name>
<dbReference type="InterPro" id="IPR006047">
    <property type="entry name" value="GH13_cat_dom"/>
</dbReference>
<dbReference type="Proteomes" id="UP000577362">
    <property type="component" value="Unassembled WGS sequence"/>
</dbReference>
<dbReference type="NCBIfam" id="TIGR00217">
    <property type="entry name" value="malQ"/>
    <property type="match status" value="1"/>
</dbReference>
<evidence type="ECO:0000256" key="10">
    <source>
        <dbReference type="RuleBase" id="RU361207"/>
    </source>
</evidence>
<evidence type="ECO:0000256" key="6">
    <source>
        <dbReference type="ARBA" id="ARBA00022679"/>
    </source>
</evidence>
<sequence>MTARRVAGLDARLAKVADAVGIAPRHVDGFGRLRRPSIATRRAILAAFGLDADSLEVMEAQKRLSLPPYFVARAKEPSHLPWQGPSQPGRRRVRITDEGGAPIDRTVDVVVTEAGAALALPPLGAGYYRLQLADAPEDAATWLLVAPPRCWQPEALERGERLWGITAQVYGLRSPPGEDIGDLSDIGDVAARAADLGAAFVGLSPLHALFPSDRSKISPYSPSSRLFLDPLYIDPAAVDGRTPPAPGAGPSADSLLVDYEAAWRHRSAVLESLWRERRGGDDPAFAQFVEKRGQPLTLHAIFEALSEHFRDQGCRWSGDWPAPFRDCHAREVRDFAAAQAERVRFHAWLQYEADRQLAAAAERARAMPVGLYRDLAVGPDGAGSEVWAQPAAFAQGLTTGAPPDLLGPQGQNWGLPPPNPLTMAMDGFAAFRALVAANLRHAGAIRIDHAFQLQRLFVIPAGATAADGAYVTYPFDALLAVLRIESHRARCLVIAEDLGTAPEGFSDAIIASGLLSYRLLPFERTGDGGFRSPRNYPSSALAAMSTHDLPTFRGWWAAADVDARERLGIFSRRRAQDERRRRARDRAALAAALAEEGLAPPEPSQAPPLEAATRFLARTASALVAVQLEDMAGEMDQANLPGTVDEYPNWRRRLSMTNEALFAAGGTLARTAAAIAEEGRSPAAVPRRSAVPRATYRLQFNRDFTFDGAGAIVPYLSELGISHAYASPIHQARAGSTHGYDIVDHAAVSAELGGEEGLRRLGGALAKHGLGLILDIVPNHMGIGGADNRDWLSVLEWGPRSPAAQAFDIDWRRPGADGKLVVASLGSPYGEALDKGELKLAFEAAEGCFSVWYWEHRFPLSPPTYPMILDPVLGGHPALAAAVDTLRSLAATDGTHALELAQEVKADIAAIARDAKVAAAIAARVEAVNGEPACLHRLLEAQHFRLVHWRVGADAINYRRFFDISDLAGLRVEEPAVFERTHALIARLVRDGVVAGLRIDHIDGLADPAGYLAALRRKVGPEVYIVAEKILEPGEELRRWPIAGTTGYDVLGLLDGVFVDSARERSMDGIYRRAAGIAGDVEEDLRTVKAMILDTLFAGERDALAARLKDVADADRHTRDFSLNTLRRALTEIVAALPVYRTYLDGQAVSPEDRRIIAATVAAAKGRTRLPDGSAHDFIAARLLAGGAETEADLRTRFQQLTGPVMAKSLEDTLFYRWVRLVPLNEVGSDPGRFGVPRQAFHGAMATRAADWPHALTATATHDTKRGEDTRLRIAALSEMPAQWSRAWQRWRRVVRPLLTEIDDRPAPDANDQYLLLQTILGAWPIAMLDDAGAADCTDFLARLQAYAEKALREAKRHSSWLNVNTGYEAAAKQLLAGLIVPGSPFLDAFAPLARRLARLGAAASLSRTVLKCTVPGIPDIYQGCEFWDLSLVDPDNRRAVDYAARRAALDVAARAGPADLLRDWRSGAVKQALLARLLQLRAAHPALFAQGDYRPLAVSGARERHGLAFMRGAEGARLVVVVGRLFAALLDEDEGLLPPAEIWHDTAVDLPPGTWTDVLTGRRAQRGALRELFARLPVAVLLETRDGG</sequence>
<evidence type="ECO:0000256" key="8">
    <source>
        <dbReference type="ARBA" id="ARBA00031423"/>
    </source>
</evidence>
<dbReference type="CDD" id="cd11336">
    <property type="entry name" value="AmyAc_MTSase"/>
    <property type="match status" value="1"/>
</dbReference>
<dbReference type="Gene3D" id="3.30.1590.10">
    <property type="entry name" value="Maltooligosyl trehalose synthase, domain 2"/>
    <property type="match status" value="1"/>
</dbReference>
<dbReference type="Gene3D" id="3.20.20.80">
    <property type="entry name" value="Glycosidases"/>
    <property type="match status" value="3"/>
</dbReference>
<dbReference type="GO" id="GO:0005975">
    <property type="term" value="P:carbohydrate metabolic process"/>
    <property type="evidence" value="ECO:0007669"/>
    <property type="project" value="InterPro"/>
</dbReference>
<comment type="caution">
    <text evidence="12">The sequence shown here is derived from an EMBL/GenBank/DDBJ whole genome shotgun (WGS) entry which is preliminary data.</text>
</comment>
<dbReference type="RefSeq" id="WP_183317341.1">
    <property type="nucleotide sequence ID" value="NZ_JACIEN010000004.1"/>
</dbReference>
<evidence type="ECO:0000256" key="4">
    <source>
        <dbReference type="ARBA" id="ARBA00020295"/>
    </source>
</evidence>
<comment type="catalytic activity">
    <reaction evidence="1 10">
        <text>Transfers a segment of a (1-&gt;4)-alpha-D-glucan to a new position in an acceptor, which may be glucose or a (1-&gt;4)-alpha-D-glucan.</text>
        <dbReference type="EC" id="2.4.1.25"/>
    </reaction>
</comment>
<dbReference type="PANTHER" id="PTHR32438">
    <property type="entry name" value="4-ALPHA-GLUCANOTRANSFERASE DPE1, CHLOROPLASTIC/AMYLOPLASTIC"/>
    <property type="match status" value="1"/>
</dbReference>
<dbReference type="InterPro" id="IPR013797">
    <property type="entry name" value="Maltooligo_trehalose_synth_4"/>
</dbReference>
<gene>
    <name evidence="12" type="ORF">GGR16_003404</name>
</gene>
<dbReference type="GO" id="GO:0016853">
    <property type="term" value="F:isomerase activity"/>
    <property type="evidence" value="ECO:0007669"/>
    <property type="project" value="UniProtKB-KW"/>
</dbReference>
<dbReference type="SMART" id="SM00642">
    <property type="entry name" value="Aamy"/>
    <property type="match status" value="1"/>
</dbReference>
<dbReference type="EMBL" id="JACIEN010000004">
    <property type="protein sequence ID" value="MBB4018357.1"/>
    <property type="molecule type" value="Genomic_DNA"/>
</dbReference>
<protein>
    <recommendedName>
        <fullName evidence="4 10">4-alpha-glucanotransferase</fullName>
        <ecNumber evidence="3 10">2.4.1.25</ecNumber>
    </recommendedName>
    <alternativeName>
        <fullName evidence="8 10">Amylomaltase</fullName>
    </alternativeName>
    <alternativeName>
        <fullName evidence="9 10">Disproportionating enzyme</fullName>
    </alternativeName>
</protein>
<evidence type="ECO:0000256" key="7">
    <source>
        <dbReference type="ARBA" id="ARBA00023277"/>
    </source>
</evidence>
<dbReference type="Pfam" id="PF02446">
    <property type="entry name" value="Glyco_hydro_77"/>
    <property type="match status" value="1"/>
</dbReference>
<dbReference type="InterPro" id="IPR017853">
    <property type="entry name" value="GH"/>
</dbReference>
<evidence type="ECO:0000256" key="2">
    <source>
        <dbReference type="ARBA" id="ARBA00005684"/>
    </source>
</evidence>
<organism evidence="12 13">
    <name type="scientific">Chelatococcus caeni</name>
    <dbReference type="NCBI Taxonomy" id="1348468"/>
    <lineage>
        <taxon>Bacteria</taxon>
        <taxon>Pseudomonadati</taxon>
        <taxon>Pseudomonadota</taxon>
        <taxon>Alphaproteobacteria</taxon>
        <taxon>Hyphomicrobiales</taxon>
        <taxon>Chelatococcaceae</taxon>
        <taxon>Chelatococcus</taxon>
    </lineage>
</organism>